<feature type="domain" description="ATP-dependent DNA ligase family profile" evidence="3">
    <location>
        <begin position="95"/>
        <end position="187"/>
    </location>
</feature>
<dbReference type="GO" id="GO:0006281">
    <property type="term" value="P:DNA repair"/>
    <property type="evidence" value="ECO:0007669"/>
    <property type="project" value="InterPro"/>
</dbReference>
<dbReference type="GO" id="GO:0006310">
    <property type="term" value="P:DNA recombination"/>
    <property type="evidence" value="ECO:0007669"/>
    <property type="project" value="InterPro"/>
</dbReference>
<dbReference type="GO" id="GO:0005524">
    <property type="term" value="F:ATP binding"/>
    <property type="evidence" value="ECO:0007669"/>
    <property type="project" value="InterPro"/>
</dbReference>
<organism evidence="4 5">
    <name type="scientific">Heyndrickxia oleronia</name>
    <dbReference type="NCBI Taxonomy" id="38875"/>
    <lineage>
        <taxon>Bacteria</taxon>
        <taxon>Bacillati</taxon>
        <taxon>Bacillota</taxon>
        <taxon>Bacilli</taxon>
        <taxon>Bacillales</taxon>
        <taxon>Bacillaceae</taxon>
        <taxon>Heyndrickxia</taxon>
    </lineage>
</organism>
<dbReference type="AlphaFoldDB" id="A0AAW6SWV1"/>
<sequence length="280" mass="33311">MYQSPMLLHKIDEPFADSNDQYLVELKADGIRLIVSKWNNSLRFYTRHNNDVTYRFAKYFLDLEIPDGTIIDTEIIVTDDKGKPDFEKVLHVFQSNNSEYQPVLFAFDILYYNYKKLTSLHILKRKEILQDILPKSQKITSVKYMIGNGTSYFKAIKENDLEGIVFKDIEKDTKYHINKRSFSWLKLINYKYTNCYILGSRKQEFGWLLGIEEANDIRPVGVMEFVPPAARKKIYQIQDKLKIRENEKYIYFEPKIKCEIKFRNFTSNNLLRIPSFIKFL</sequence>
<dbReference type="PANTHER" id="PTHR45674">
    <property type="entry name" value="DNA LIGASE 1/3 FAMILY MEMBER"/>
    <property type="match status" value="1"/>
</dbReference>
<dbReference type="InterPro" id="IPR050191">
    <property type="entry name" value="ATP-dep_DNA_ligase"/>
</dbReference>
<dbReference type="PROSITE" id="PS50160">
    <property type="entry name" value="DNA_LIGASE_A3"/>
    <property type="match status" value="1"/>
</dbReference>
<comment type="caution">
    <text evidence="4">The sequence shown here is derived from an EMBL/GenBank/DDBJ whole genome shotgun (WGS) entry which is preliminary data.</text>
</comment>
<dbReference type="Proteomes" id="UP001159179">
    <property type="component" value="Unassembled WGS sequence"/>
</dbReference>
<comment type="similarity">
    <text evidence="1">Belongs to the ATP-dependent DNA ligase family.</text>
</comment>
<dbReference type="EMBL" id="JAROYP010000014">
    <property type="protein sequence ID" value="MDH5163344.1"/>
    <property type="molecule type" value="Genomic_DNA"/>
</dbReference>
<name>A0AAW6SWV1_9BACI</name>
<dbReference type="PANTHER" id="PTHR45674:SF4">
    <property type="entry name" value="DNA LIGASE 1"/>
    <property type="match status" value="1"/>
</dbReference>
<evidence type="ECO:0000256" key="2">
    <source>
        <dbReference type="ARBA" id="ARBA00022598"/>
    </source>
</evidence>
<protein>
    <recommendedName>
        <fullName evidence="3">ATP-dependent DNA ligase family profile domain-containing protein</fullName>
    </recommendedName>
</protein>
<gene>
    <name evidence="4" type="ORF">P5X88_20630</name>
</gene>
<dbReference type="Pfam" id="PF01068">
    <property type="entry name" value="DNA_ligase_A_M"/>
    <property type="match status" value="1"/>
</dbReference>
<dbReference type="GO" id="GO:0003910">
    <property type="term" value="F:DNA ligase (ATP) activity"/>
    <property type="evidence" value="ECO:0007669"/>
    <property type="project" value="InterPro"/>
</dbReference>
<dbReference type="GeneID" id="79870216"/>
<evidence type="ECO:0000313" key="5">
    <source>
        <dbReference type="Proteomes" id="UP001159179"/>
    </source>
</evidence>
<proteinExistence type="inferred from homology"/>
<dbReference type="SUPFAM" id="SSF56091">
    <property type="entry name" value="DNA ligase/mRNA capping enzyme, catalytic domain"/>
    <property type="match status" value="1"/>
</dbReference>
<dbReference type="InterPro" id="IPR012310">
    <property type="entry name" value="DNA_ligase_ATP-dep_cent"/>
</dbReference>
<evidence type="ECO:0000259" key="3">
    <source>
        <dbReference type="PROSITE" id="PS50160"/>
    </source>
</evidence>
<dbReference type="Gene3D" id="3.30.470.30">
    <property type="entry name" value="DNA ligase/mRNA capping enzyme"/>
    <property type="match status" value="1"/>
</dbReference>
<reference evidence="4" key="1">
    <citation type="submission" date="2023-03" db="EMBL/GenBank/DDBJ databases">
        <title>Bacterial isolates from washroom surfaces on a university campus.</title>
        <authorList>
            <person name="Holman D.B."/>
            <person name="Gzyl K.E."/>
            <person name="Taheri A.E."/>
        </authorList>
    </citation>
    <scope>NUCLEOTIDE SEQUENCE</scope>
    <source>
        <strain evidence="4">RD03</strain>
    </source>
</reference>
<keyword evidence="2" id="KW-0436">Ligase</keyword>
<evidence type="ECO:0000313" key="4">
    <source>
        <dbReference type="EMBL" id="MDH5163344.1"/>
    </source>
</evidence>
<dbReference type="RefSeq" id="WP_180212627.1">
    <property type="nucleotide sequence ID" value="NZ_BOQX01000010.1"/>
</dbReference>
<evidence type="ECO:0000256" key="1">
    <source>
        <dbReference type="ARBA" id="ARBA00007572"/>
    </source>
</evidence>
<accession>A0AAW6SWV1</accession>